<keyword evidence="4 12" id="KW-0328">Glycosyltransferase</keyword>
<evidence type="ECO:0000256" key="12">
    <source>
        <dbReference type="RuleBase" id="RU363075"/>
    </source>
</evidence>
<dbReference type="VEuPathDB" id="FungiDB:CHGG_01043"/>
<dbReference type="EMBL" id="CH408029">
    <property type="protein sequence ID" value="EAQ92808.1"/>
    <property type="molecule type" value="Genomic_DNA"/>
</dbReference>
<dbReference type="PANTHER" id="PTHR22760">
    <property type="entry name" value="GLYCOSYLTRANSFERASE"/>
    <property type="match status" value="1"/>
</dbReference>
<feature type="transmembrane region" description="Helical" evidence="12">
    <location>
        <begin position="68"/>
        <end position="86"/>
    </location>
</feature>
<evidence type="ECO:0000256" key="6">
    <source>
        <dbReference type="ARBA" id="ARBA00022692"/>
    </source>
</evidence>
<dbReference type="STRING" id="306901.Q2HFG1"/>
<evidence type="ECO:0000256" key="3">
    <source>
        <dbReference type="ARBA" id="ARBA00007063"/>
    </source>
</evidence>
<sequence length="432" mass="46267">MFAFGLKTLAFSILLPNPLNPKSTPRRQRLSITTLVFAAVIFRSEVALLLFTTVLHQLLQPTLSLSRAIRPFTISILAALTISLPIDTYFWQHRGPLPLWPELTGFLYNVIHGGASAWGTAPWHWYFTSALPRLLLNPATPLLLLPLALTHPALRRAARPLTLPTTLFIAIYSCQPHKETRFILYAAPPLTAAAALAAAHLFRRRTGKGLVPALLAAGLLLSVVASWAASSAMLAVSALNYPGGEALAYVRGVAGGGTGGGAVVPVHADVLACMTGVTLFGTGTRTGSGAGSGKGSGIVKVKQQDQGQDGVRIVVDKTEDDAVLASADFWSRFDYVLVEDRSKVVGGEWETVGVVKGYGGIEVVKRGSGRGDDRTEKGAPRVVGLGETVALWKRTVRDLTGGWWIGPRMVERIFILRRVKEAPTTQAVVEAN</sequence>
<protein>
    <recommendedName>
        <fullName evidence="12">Mannosyltransferase</fullName>
        <ecNumber evidence="12">2.4.1.-</ecNumber>
    </recommendedName>
</protein>
<evidence type="ECO:0000313" key="13">
    <source>
        <dbReference type="EMBL" id="EAQ92808.1"/>
    </source>
</evidence>
<gene>
    <name evidence="13" type="ORF">CHGG_01043</name>
</gene>
<dbReference type="GO" id="GO:0005789">
    <property type="term" value="C:endoplasmic reticulum membrane"/>
    <property type="evidence" value="ECO:0007669"/>
    <property type="project" value="UniProtKB-SubCell"/>
</dbReference>
<keyword evidence="5" id="KW-0808">Transferase</keyword>
<comment type="pathway">
    <text evidence="2">Protein modification; protein glycosylation.</text>
</comment>
<evidence type="ECO:0000256" key="9">
    <source>
        <dbReference type="ARBA" id="ARBA00023136"/>
    </source>
</evidence>
<keyword evidence="8 12" id="KW-1133">Transmembrane helix</keyword>
<dbReference type="HOGENOM" id="CLU_008917_4_1_1"/>
<dbReference type="Pfam" id="PF03901">
    <property type="entry name" value="Glyco_transf_22"/>
    <property type="match status" value="1"/>
</dbReference>
<comment type="function">
    <text evidence="10">Mannosyltransferase that operates in the biosynthetic pathway of dolichol-linked oligosaccharides, the glycan precursors employed in protein asparagine (N)-glycosylation. The assembly of dolichol-linked oligosaccharides begins on the cytosolic side of the endoplasmic reticulum membrane and finishes in its lumen. The sequential addition of sugars to dolichol pyrophosphate produces dolichol-linked oligosaccharides containing fourteen sugars, including two GlcNAcs, nine mannoses and three glucoses. Once assembled, the oligosaccharide is transferred from the lipid to nascent proteins by oligosaccharyltransferases. In the lumen of the endoplasmic reticulum, adds the eighth mannose residue in an alpha-1,6 linkage onto Man(7)GlcNAc(2)-PP-dolichol to produce Man(8)GlcNAc(2)-PP-dolichol.</text>
</comment>
<keyword evidence="6 12" id="KW-0812">Transmembrane</keyword>
<feature type="transmembrane region" description="Helical" evidence="12">
    <location>
        <begin position="106"/>
        <end position="127"/>
    </location>
</feature>
<evidence type="ECO:0000313" key="14">
    <source>
        <dbReference type="Proteomes" id="UP000001056"/>
    </source>
</evidence>
<name>Q2HFG1_CHAGB</name>
<evidence type="ECO:0000256" key="2">
    <source>
        <dbReference type="ARBA" id="ARBA00004922"/>
    </source>
</evidence>
<dbReference type="GeneID" id="4386827"/>
<keyword evidence="9 12" id="KW-0472">Membrane</keyword>
<organism evidence="13 14">
    <name type="scientific">Chaetomium globosum (strain ATCC 6205 / CBS 148.51 / DSM 1962 / NBRC 6347 / NRRL 1970)</name>
    <name type="common">Soil fungus</name>
    <dbReference type="NCBI Taxonomy" id="306901"/>
    <lineage>
        <taxon>Eukaryota</taxon>
        <taxon>Fungi</taxon>
        <taxon>Dikarya</taxon>
        <taxon>Ascomycota</taxon>
        <taxon>Pezizomycotina</taxon>
        <taxon>Sordariomycetes</taxon>
        <taxon>Sordariomycetidae</taxon>
        <taxon>Sordariales</taxon>
        <taxon>Chaetomiaceae</taxon>
        <taxon>Chaetomium</taxon>
    </lineage>
</organism>
<dbReference type="GO" id="GO:0006487">
    <property type="term" value="P:protein N-linked glycosylation"/>
    <property type="evidence" value="ECO:0007669"/>
    <property type="project" value="TreeGrafter"/>
</dbReference>
<evidence type="ECO:0000256" key="7">
    <source>
        <dbReference type="ARBA" id="ARBA00022824"/>
    </source>
</evidence>
<dbReference type="OrthoDB" id="19039at2759"/>
<dbReference type="PANTHER" id="PTHR22760:SF1">
    <property type="entry name" value="DOL-P-MAN:MAN(7)GLCNAC(2)-PP-DOL ALPHA-1,6-MANNOSYLTRANSFERASE"/>
    <property type="match status" value="1"/>
</dbReference>
<keyword evidence="7 12" id="KW-0256">Endoplasmic reticulum</keyword>
<feature type="transmembrane region" description="Helical" evidence="12">
    <location>
        <begin position="182"/>
        <end position="202"/>
    </location>
</feature>
<feature type="transmembrane region" description="Helical" evidence="12">
    <location>
        <begin position="209"/>
        <end position="229"/>
    </location>
</feature>
<dbReference type="Proteomes" id="UP000001056">
    <property type="component" value="Unassembled WGS sequence"/>
</dbReference>
<dbReference type="InterPro" id="IPR005599">
    <property type="entry name" value="GPI_mannosylTrfase"/>
</dbReference>
<dbReference type="OMA" id="WESFKAG"/>
<dbReference type="eggNOG" id="KOG2516">
    <property type="taxonomic scope" value="Eukaryota"/>
</dbReference>
<dbReference type="GO" id="GO:0052917">
    <property type="term" value="F:dol-P-Man:Man(7)GlcNAc(2)-PP-Dol alpha-1,6-mannosyltransferase activity"/>
    <property type="evidence" value="ECO:0007669"/>
    <property type="project" value="UniProtKB-EC"/>
</dbReference>
<comment type="subcellular location">
    <subcellularLocation>
        <location evidence="1 12">Endoplasmic reticulum membrane</location>
        <topology evidence="1 12">Multi-pass membrane protein</topology>
    </subcellularLocation>
</comment>
<comment type="catalytic activity">
    <reaction evidence="11">
        <text>an alpha-D-Man-(1-&gt;2)-alpha-D-Man-(1-&gt;2)-alpha-D-Man-(1-&gt;3)-[alpha-D-Man-(1-&gt;2)-alpha-D-Man-(1-&gt;3)-alpha-D-Man-(1-&gt;6)]-beta-D-Man-(1-&gt;4)-beta-D-GlcNAc-(1-&gt;4)-alpha-D-GlcNAc-diphospho-di-trans,poly-cis-dolichol + a di-trans,poly-cis-dolichyl beta-D-mannosyl phosphate = an alpha-D-Man-(1-&gt;2)-alpha-D-Man-(1-&gt;2)-alpha-D-Man-(1-&gt;3)-[alpha-D-Man-(1-&gt;2)-alpha-D-Man-(1-&gt;3)-[alpha-D-Man-(1-&gt;6)]-alpha-D-Man-(1-&gt;6)]-beta-D-Man-(1-&gt;4)-beta-D-GlcNAc-(1-&gt;4)-alpha-D-GlcNAc-diphospho-di-trans,poly-cis-dolichol + a di-trans,poly-cis-dolichyl phosphate + H(+)</text>
        <dbReference type="Rhea" id="RHEA:29535"/>
        <dbReference type="Rhea" id="RHEA-COMP:19498"/>
        <dbReference type="Rhea" id="RHEA-COMP:19501"/>
        <dbReference type="Rhea" id="RHEA-COMP:19518"/>
        <dbReference type="Rhea" id="RHEA-COMP:19519"/>
        <dbReference type="ChEBI" id="CHEBI:15378"/>
        <dbReference type="ChEBI" id="CHEBI:57683"/>
        <dbReference type="ChEBI" id="CHEBI:58211"/>
        <dbReference type="ChEBI" id="CHEBI:132517"/>
        <dbReference type="ChEBI" id="CHEBI:132519"/>
        <dbReference type="EC" id="2.4.1.260"/>
    </reaction>
    <physiologicalReaction direction="left-to-right" evidence="11">
        <dbReference type="Rhea" id="RHEA:29536"/>
    </physiologicalReaction>
</comment>
<dbReference type="InParanoid" id="Q2HFG1"/>
<evidence type="ECO:0000256" key="1">
    <source>
        <dbReference type="ARBA" id="ARBA00004477"/>
    </source>
</evidence>
<comment type="similarity">
    <text evidence="3 12">Belongs to the glycosyltransferase 22 family.</text>
</comment>
<dbReference type="EC" id="2.4.1.-" evidence="12"/>
<dbReference type="FunCoup" id="Q2HFG1">
    <property type="interactions" value="357"/>
</dbReference>
<evidence type="ECO:0000256" key="8">
    <source>
        <dbReference type="ARBA" id="ARBA00022989"/>
    </source>
</evidence>
<evidence type="ECO:0000256" key="11">
    <source>
        <dbReference type="ARBA" id="ARBA00048899"/>
    </source>
</evidence>
<dbReference type="AlphaFoldDB" id="Q2HFG1"/>
<keyword evidence="14" id="KW-1185">Reference proteome</keyword>
<evidence type="ECO:0000256" key="5">
    <source>
        <dbReference type="ARBA" id="ARBA00022679"/>
    </source>
</evidence>
<dbReference type="RefSeq" id="XP_001220264.1">
    <property type="nucleotide sequence ID" value="XM_001220263.1"/>
</dbReference>
<evidence type="ECO:0000256" key="4">
    <source>
        <dbReference type="ARBA" id="ARBA00022676"/>
    </source>
</evidence>
<dbReference type="UniPathway" id="UPA00378"/>
<accession>Q2HFG1</accession>
<evidence type="ECO:0000256" key="10">
    <source>
        <dbReference type="ARBA" id="ARBA00044721"/>
    </source>
</evidence>
<proteinExistence type="inferred from homology"/>
<reference evidence="14" key="1">
    <citation type="journal article" date="2015" name="Genome Announc.">
        <title>Draft genome sequence of the cellulolytic fungus Chaetomium globosum.</title>
        <authorList>
            <person name="Cuomo C.A."/>
            <person name="Untereiner W.A."/>
            <person name="Ma L.-J."/>
            <person name="Grabherr M."/>
            <person name="Birren B.W."/>
        </authorList>
    </citation>
    <scope>NUCLEOTIDE SEQUENCE [LARGE SCALE GENOMIC DNA]</scope>
    <source>
        <strain evidence="14">ATCC 6205 / CBS 148.51 / DSM 1962 / NBRC 6347 / NRRL 1970</strain>
    </source>
</reference>
<feature type="transmembrane region" description="Helical" evidence="12">
    <location>
        <begin position="31"/>
        <end position="56"/>
    </location>
</feature>